<feature type="binding site" evidence="4">
    <location>
        <begin position="255"/>
        <end position="258"/>
    </location>
    <ligand>
        <name>substrate</name>
    </ligand>
</feature>
<evidence type="ECO:0000256" key="4">
    <source>
        <dbReference type="PIRSR" id="PIRSR001221-2"/>
    </source>
</evidence>
<dbReference type="SUPFAM" id="SSF75304">
    <property type="entry name" value="Amidase signature (AS) enzymes"/>
    <property type="match status" value="1"/>
</dbReference>
<dbReference type="EMBL" id="ML993590">
    <property type="protein sequence ID" value="KAF2168675.1"/>
    <property type="molecule type" value="Genomic_DNA"/>
</dbReference>
<dbReference type="InterPro" id="IPR023631">
    <property type="entry name" value="Amidase_dom"/>
</dbReference>
<evidence type="ECO:0000259" key="5">
    <source>
        <dbReference type="Pfam" id="PF01425"/>
    </source>
</evidence>
<accession>A0A6A6CNG2</accession>
<dbReference type="GO" id="GO:0016787">
    <property type="term" value="F:hydrolase activity"/>
    <property type="evidence" value="ECO:0007669"/>
    <property type="project" value="UniProtKB-KW"/>
</dbReference>
<feature type="binding site" evidence="4">
    <location>
        <position position="208"/>
    </location>
    <ligand>
        <name>substrate</name>
    </ligand>
</feature>
<dbReference type="PANTHER" id="PTHR46072:SF3">
    <property type="entry name" value="AMIDASE"/>
    <property type="match status" value="1"/>
</dbReference>
<evidence type="ECO:0000313" key="7">
    <source>
        <dbReference type="Proteomes" id="UP000799537"/>
    </source>
</evidence>
<keyword evidence="2" id="KW-0378">Hydrolase</keyword>
<dbReference type="Proteomes" id="UP000799537">
    <property type="component" value="Unassembled WGS sequence"/>
</dbReference>
<evidence type="ECO:0000256" key="2">
    <source>
        <dbReference type="ARBA" id="ARBA00022801"/>
    </source>
</evidence>
<dbReference type="GeneID" id="54565609"/>
<reference evidence="6" key="1">
    <citation type="journal article" date="2020" name="Stud. Mycol.">
        <title>101 Dothideomycetes genomes: a test case for predicting lifestyles and emergence of pathogens.</title>
        <authorList>
            <person name="Haridas S."/>
            <person name="Albert R."/>
            <person name="Binder M."/>
            <person name="Bloem J."/>
            <person name="Labutti K."/>
            <person name="Salamov A."/>
            <person name="Andreopoulos B."/>
            <person name="Baker S."/>
            <person name="Barry K."/>
            <person name="Bills G."/>
            <person name="Bluhm B."/>
            <person name="Cannon C."/>
            <person name="Castanera R."/>
            <person name="Culley D."/>
            <person name="Daum C."/>
            <person name="Ezra D."/>
            <person name="Gonzalez J."/>
            <person name="Henrissat B."/>
            <person name="Kuo A."/>
            <person name="Liang C."/>
            <person name="Lipzen A."/>
            <person name="Lutzoni F."/>
            <person name="Magnuson J."/>
            <person name="Mondo S."/>
            <person name="Nolan M."/>
            <person name="Ohm R."/>
            <person name="Pangilinan J."/>
            <person name="Park H.-J."/>
            <person name="Ramirez L."/>
            <person name="Alfaro M."/>
            <person name="Sun H."/>
            <person name="Tritt A."/>
            <person name="Yoshinaga Y."/>
            <person name="Zwiers L.-H."/>
            <person name="Turgeon B."/>
            <person name="Goodwin S."/>
            <person name="Spatafora J."/>
            <person name="Crous P."/>
            <person name="Grigoriev I."/>
        </authorList>
    </citation>
    <scope>NUCLEOTIDE SEQUENCE</scope>
    <source>
        <strain evidence="6">ATCC 36951</strain>
    </source>
</reference>
<dbReference type="RefSeq" id="XP_033669564.1">
    <property type="nucleotide sequence ID" value="XM_033812337.1"/>
</dbReference>
<evidence type="ECO:0000313" key="6">
    <source>
        <dbReference type="EMBL" id="KAF2168675.1"/>
    </source>
</evidence>
<comment type="similarity">
    <text evidence="1">Belongs to the amidase family.</text>
</comment>
<dbReference type="InterPro" id="IPR036928">
    <property type="entry name" value="AS_sf"/>
</dbReference>
<feature type="active site" description="Acyl-ester intermediate" evidence="3">
    <location>
        <position position="258"/>
    </location>
</feature>
<keyword evidence="7" id="KW-1185">Reference proteome</keyword>
<feature type="binding site" evidence="4">
    <location>
        <position position="234"/>
    </location>
    <ligand>
        <name>substrate</name>
    </ligand>
</feature>
<evidence type="ECO:0000256" key="1">
    <source>
        <dbReference type="ARBA" id="ARBA00009199"/>
    </source>
</evidence>
<dbReference type="OrthoDB" id="6428749at2759"/>
<name>A0A6A6CNG2_ZASCE</name>
<organism evidence="6 7">
    <name type="scientific">Zasmidium cellare ATCC 36951</name>
    <dbReference type="NCBI Taxonomy" id="1080233"/>
    <lineage>
        <taxon>Eukaryota</taxon>
        <taxon>Fungi</taxon>
        <taxon>Dikarya</taxon>
        <taxon>Ascomycota</taxon>
        <taxon>Pezizomycotina</taxon>
        <taxon>Dothideomycetes</taxon>
        <taxon>Dothideomycetidae</taxon>
        <taxon>Mycosphaerellales</taxon>
        <taxon>Mycosphaerellaceae</taxon>
        <taxon>Zasmidium</taxon>
    </lineage>
</organism>
<sequence length="573" mass="62741">MVSATATTSSIAQPWRTKSSWEELVKQKILSLQDDLPAAWRLSVELLERYRPSSLDHSYIIDAGKVLHDAPFFSDHEFNITEHNTATQLVGKLARGELTAVEVTTAFCKRAAIAGQLLSCLTETFYSKALDRAKTLDEHFKQTGKTLGPLHGLPISIKDSFDVGGITTTCGFVALLEVGQAKKNAPLVDMLLDLGAVLYVKTNVPQTMMTADSENHIYGRALNPLNTALTAGGSSGSESSLVAFKGAPLGVGTDIAGSVRVPALCCGLYGFRSTADRLPLFGQESIRTEFVYRGIPKIQACAGPIAHTMEDLELFMASVIGQQPWNYDSLSFAVPWHTSFEAKTDTNTKLRIGVLPEHPEAPLHPPVRRAYHEAIARLQKAGHEMIHLPEDPATDINLANRIAYQYYFYGPKKADLLAASGEPMVKSVVGHINPLFTGDLPVSMEADLTTQMEGLWSSRAKYTDAWRKVWVDNKLDIVLCPGAHCTAVAHDTWGWPFYTAIWNLTDFPSLVIPFGRVSKELDPDGFPAKSHSQPGYDPELIDGAPCGVQIVAPKFQDEACLWAGKIIDRVLHQ</sequence>
<dbReference type="Gene3D" id="3.90.1300.10">
    <property type="entry name" value="Amidase signature (AS) domain"/>
    <property type="match status" value="1"/>
</dbReference>
<dbReference type="PIRSF" id="PIRSF001221">
    <property type="entry name" value="Amidase_fungi"/>
    <property type="match status" value="1"/>
</dbReference>
<protein>
    <recommendedName>
        <fullName evidence="5">Amidase domain-containing protein</fullName>
    </recommendedName>
</protein>
<dbReference type="PANTHER" id="PTHR46072">
    <property type="entry name" value="AMIDASE-RELATED-RELATED"/>
    <property type="match status" value="1"/>
</dbReference>
<gene>
    <name evidence="6" type="ORF">M409DRAFT_53310</name>
</gene>
<feature type="active site" description="Charge relay system" evidence="3">
    <location>
        <position position="234"/>
    </location>
</feature>
<evidence type="ECO:0000256" key="3">
    <source>
        <dbReference type="PIRSR" id="PIRSR001221-1"/>
    </source>
</evidence>
<feature type="domain" description="Amidase" evidence="5">
    <location>
        <begin position="102"/>
        <end position="561"/>
    </location>
</feature>
<feature type="active site" description="Charge relay system" evidence="3">
    <location>
        <position position="158"/>
    </location>
</feature>
<dbReference type="Pfam" id="PF01425">
    <property type="entry name" value="Amidase"/>
    <property type="match status" value="1"/>
</dbReference>
<dbReference type="AlphaFoldDB" id="A0A6A6CNG2"/>
<proteinExistence type="inferred from homology"/>